<organism evidence="2 3">
    <name type="scientific">Paspalum notatum var. saurae</name>
    <dbReference type="NCBI Taxonomy" id="547442"/>
    <lineage>
        <taxon>Eukaryota</taxon>
        <taxon>Viridiplantae</taxon>
        <taxon>Streptophyta</taxon>
        <taxon>Embryophyta</taxon>
        <taxon>Tracheophyta</taxon>
        <taxon>Spermatophyta</taxon>
        <taxon>Magnoliopsida</taxon>
        <taxon>Liliopsida</taxon>
        <taxon>Poales</taxon>
        <taxon>Poaceae</taxon>
        <taxon>PACMAD clade</taxon>
        <taxon>Panicoideae</taxon>
        <taxon>Andropogonodae</taxon>
        <taxon>Paspaleae</taxon>
        <taxon>Paspalinae</taxon>
        <taxon>Paspalum</taxon>
    </lineage>
</organism>
<protein>
    <recommendedName>
        <fullName evidence="1">Integrase catalytic domain-containing protein</fullName>
    </recommendedName>
</protein>
<evidence type="ECO:0000313" key="2">
    <source>
        <dbReference type="EMBL" id="WVZ57985.1"/>
    </source>
</evidence>
<gene>
    <name evidence="2" type="ORF">U9M48_008307</name>
</gene>
<feature type="domain" description="Integrase catalytic" evidence="1">
    <location>
        <begin position="102"/>
        <end position="265"/>
    </location>
</feature>
<keyword evidence="3" id="KW-1185">Reference proteome</keyword>
<dbReference type="InterPro" id="IPR012337">
    <property type="entry name" value="RNaseH-like_sf"/>
</dbReference>
<sequence>MSHPSTKTWLAAPFYVKRVINWCVISKYGTFVGKGYESGGLFRLSLADFCNNVVNHVCVLMMNLMLAKLSLIPKLSFVKSSKCQVCVQSKQTRKPHKAAETRNLAPLELVHSDLCEMNGVLTKGGKKYFMTLIDDSTGFCYVYLLKTKDEALSYFKIYKAKVENQLERKVKRLRSDRGGEYFSNEFDLFCEEHGIIHERTSPYSPQSNGVAKRKNRTLTEMVNAMLETSGLSNEWWGEAILTACHVLNRVPFKNKEKTPFEEREK</sequence>
<dbReference type="InterPro" id="IPR036397">
    <property type="entry name" value="RNaseH_sf"/>
</dbReference>
<dbReference type="PANTHER" id="PTHR42648">
    <property type="entry name" value="TRANSPOSASE, PUTATIVE-RELATED"/>
    <property type="match status" value="1"/>
</dbReference>
<evidence type="ECO:0000313" key="3">
    <source>
        <dbReference type="Proteomes" id="UP001341281"/>
    </source>
</evidence>
<dbReference type="Gene3D" id="3.30.420.10">
    <property type="entry name" value="Ribonuclease H-like superfamily/Ribonuclease H"/>
    <property type="match status" value="1"/>
</dbReference>
<dbReference type="Proteomes" id="UP001341281">
    <property type="component" value="Chromosome 02"/>
</dbReference>
<dbReference type="PROSITE" id="PS50994">
    <property type="entry name" value="INTEGRASE"/>
    <property type="match status" value="1"/>
</dbReference>
<dbReference type="InterPro" id="IPR039537">
    <property type="entry name" value="Retrotran_Ty1/copia-like"/>
</dbReference>
<dbReference type="GO" id="GO:0003676">
    <property type="term" value="F:nucleic acid binding"/>
    <property type="evidence" value="ECO:0007669"/>
    <property type="project" value="InterPro"/>
</dbReference>
<dbReference type="PANTHER" id="PTHR42648:SF20">
    <property type="entry name" value="RNA-DIRECTED DNA POLYMERASE"/>
    <property type="match status" value="1"/>
</dbReference>
<reference evidence="2 3" key="1">
    <citation type="submission" date="2024-02" db="EMBL/GenBank/DDBJ databases">
        <title>High-quality chromosome-scale genome assembly of Pensacola bahiagrass (Paspalum notatum Flugge var. saurae).</title>
        <authorList>
            <person name="Vega J.M."/>
            <person name="Podio M."/>
            <person name="Orjuela J."/>
            <person name="Siena L.A."/>
            <person name="Pessino S.C."/>
            <person name="Combes M.C."/>
            <person name="Mariac C."/>
            <person name="Albertini E."/>
            <person name="Pupilli F."/>
            <person name="Ortiz J.P.A."/>
            <person name="Leblanc O."/>
        </authorList>
    </citation>
    <scope>NUCLEOTIDE SEQUENCE [LARGE SCALE GENOMIC DNA]</scope>
    <source>
        <strain evidence="2">R1</strain>
        <tissue evidence="2">Leaf</tissue>
    </source>
</reference>
<dbReference type="SUPFAM" id="SSF53098">
    <property type="entry name" value="Ribonuclease H-like"/>
    <property type="match status" value="1"/>
</dbReference>
<proteinExistence type="predicted"/>
<evidence type="ECO:0000259" key="1">
    <source>
        <dbReference type="PROSITE" id="PS50994"/>
    </source>
</evidence>
<dbReference type="Pfam" id="PF00665">
    <property type="entry name" value="rve"/>
    <property type="match status" value="1"/>
</dbReference>
<dbReference type="AlphaFoldDB" id="A0AAQ3WDB5"/>
<dbReference type="GO" id="GO:0015074">
    <property type="term" value="P:DNA integration"/>
    <property type="evidence" value="ECO:0007669"/>
    <property type="project" value="InterPro"/>
</dbReference>
<dbReference type="EMBL" id="CP144746">
    <property type="protein sequence ID" value="WVZ57985.1"/>
    <property type="molecule type" value="Genomic_DNA"/>
</dbReference>
<accession>A0AAQ3WDB5</accession>
<name>A0AAQ3WDB5_PASNO</name>
<dbReference type="InterPro" id="IPR001584">
    <property type="entry name" value="Integrase_cat-core"/>
</dbReference>